<gene>
    <name evidence="2" type="ORF">CCACVL1_11316</name>
</gene>
<dbReference type="Proteomes" id="UP000188268">
    <property type="component" value="Unassembled WGS sequence"/>
</dbReference>
<reference evidence="2 3" key="1">
    <citation type="submission" date="2013-09" db="EMBL/GenBank/DDBJ databases">
        <title>Corchorus capsularis genome sequencing.</title>
        <authorList>
            <person name="Alam M."/>
            <person name="Haque M.S."/>
            <person name="Islam M.S."/>
            <person name="Emdad E.M."/>
            <person name="Islam M.M."/>
            <person name="Ahmed B."/>
            <person name="Halim A."/>
            <person name="Hossen Q.M.M."/>
            <person name="Hossain M.Z."/>
            <person name="Ahmed R."/>
            <person name="Khan M.M."/>
            <person name="Islam R."/>
            <person name="Rashid M.M."/>
            <person name="Khan S.A."/>
            <person name="Rahman M.S."/>
            <person name="Alam M."/>
        </authorList>
    </citation>
    <scope>NUCLEOTIDE SEQUENCE [LARGE SCALE GENOMIC DNA]</scope>
    <source>
        <strain evidence="3">cv. CVL-1</strain>
        <tissue evidence="2">Whole seedling</tissue>
    </source>
</reference>
<sequence>MDQDNRLMDLPIDIQVEIFNRIEVTDLMGLRSVSRDFHDILKKTSVLSINDEKFLRRMLIIRRSKSPYSSNPIEPLTEIKIRVPVSSETINKLLRTNNNTLKNLSLSLGPLGGQILSPLRFNALTILNLEETRRIALQTLLSGTPVLKSLTLKNCAFTSETKTLLLNSQTLKTINLLRCDLTPFATILIQITHVHGLTWDDNNIISNFRLMIEAEEIKTLVFLGTLVETSFHVSTIGESFIAVPDLSPLGPTKFENDFYKMMNGVSGSMIMGMDATTAQILYLALLDGKKPITFRRLRRINLRGSGTHRNRNRGLIMDSLRSLTIPGGGVYEI</sequence>
<dbReference type="SUPFAM" id="SSF52047">
    <property type="entry name" value="RNI-like"/>
    <property type="match status" value="1"/>
</dbReference>
<evidence type="ECO:0000259" key="1">
    <source>
        <dbReference type="PROSITE" id="PS50181"/>
    </source>
</evidence>
<dbReference type="EMBL" id="AWWV01009851">
    <property type="protein sequence ID" value="OMO83629.1"/>
    <property type="molecule type" value="Genomic_DNA"/>
</dbReference>
<name>A0A1R3IM10_COCAP</name>
<dbReference type="InterPro" id="IPR001810">
    <property type="entry name" value="F-box_dom"/>
</dbReference>
<dbReference type="InterPro" id="IPR032675">
    <property type="entry name" value="LRR_dom_sf"/>
</dbReference>
<dbReference type="Gene3D" id="3.80.10.10">
    <property type="entry name" value="Ribonuclease Inhibitor"/>
    <property type="match status" value="1"/>
</dbReference>
<dbReference type="Pfam" id="PF24758">
    <property type="entry name" value="LRR_At5g56370"/>
    <property type="match status" value="1"/>
</dbReference>
<dbReference type="AlphaFoldDB" id="A0A1R3IM10"/>
<organism evidence="2 3">
    <name type="scientific">Corchorus capsularis</name>
    <name type="common">Jute</name>
    <dbReference type="NCBI Taxonomy" id="210143"/>
    <lineage>
        <taxon>Eukaryota</taxon>
        <taxon>Viridiplantae</taxon>
        <taxon>Streptophyta</taxon>
        <taxon>Embryophyta</taxon>
        <taxon>Tracheophyta</taxon>
        <taxon>Spermatophyta</taxon>
        <taxon>Magnoliopsida</taxon>
        <taxon>eudicotyledons</taxon>
        <taxon>Gunneridae</taxon>
        <taxon>Pentapetalae</taxon>
        <taxon>rosids</taxon>
        <taxon>malvids</taxon>
        <taxon>Malvales</taxon>
        <taxon>Malvaceae</taxon>
        <taxon>Grewioideae</taxon>
        <taxon>Apeibeae</taxon>
        <taxon>Corchorus</taxon>
    </lineage>
</organism>
<dbReference type="SMART" id="SM00256">
    <property type="entry name" value="FBOX"/>
    <property type="match status" value="1"/>
</dbReference>
<dbReference type="PROSITE" id="PS50181">
    <property type="entry name" value="FBOX"/>
    <property type="match status" value="1"/>
</dbReference>
<dbReference type="OrthoDB" id="10432465at2759"/>
<dbReference type="InterPro" id="IPR036047">
    <property type="entry name" value="F-box-like_dom_sf"/>
</dbReference>
<comment type="caution">
    <text evidence="2">The sequence shown here is derived from an EMBL/GenBank/DDBJ whole genome shotgun (WGS) entry which is preliminary data.</text>
</comment>
<feature type="domain" description="F-box" evidence="1">
    <location>
        <begin position="4"/>
        <end position="58"/>
    </location>
</feature>
<dbReference type="SUPFAM" id="SSF81383">
    <property type="entry name" value="F-box domain"/>
    <property type="match status" value="1"/>
</dbReference>
<protein>
    <recommendedName>
        <fullName evidence="1">F-box domain-containing protein</fullName>
    </recommendedName>
</protein>
<evidence type="ECO:0000313" key="3">
    <source>
        <dbReference type="Proteomes" id="UP000188268"/>
    </source>
</evidence>
<evidence type="ECO:0000313" key="2">
    <source>
        <dbReference type="EMBL" id="OMO83629.1"/>
    </source>
</evidence>
<keyword evidence="3" id="KW-1185">Reference proteome</keyword>
<proteinExistence type="predicted"/>
<accession>A0A1R3IM10</accession>
<dbReference type="InterPro" id="IPR055411">
    <property type="entry name" value="LRR_FXL15/At3g58940/PEG3-like"/>
</dbReference>
<dbReference type="Gramene" id="OMO83629">
    <property type="protein sequence ID" value="OMO83629"/>
    <property type="gene ID" value="CCACVL1_11316"/>
</dbReference>
<dbReference type="Pfam" id="PF00646">
    <property type="entry name" value="F-box"/>
    <property type="match status" value="1"/>
</dbReference>